<dbReference type="InterPro" id="IPR012347">
    <property type="entry name" value="Ferritin-like"/>
</dbReference>
<protein>
    <submittedName>
        <fullName evidence="2">DUF305 domain-containing protein</fullName>
    </submittedName>
</protein>
<sequence length="220" mass="25243">MRHKTLGFFALFLFYAVTVHGHGRNRYVSSGFDNQDTTVSFNSIIDKMNVQFGQLLMTGNTDRDIVMLIIVSNLGAVDMEMLEMQKGKNNLLVRNVRKMITDRIHETLELNNFLVKVNFPVNYDSGHKETGISRQIASFAQHKKNTFPSRPTTDEEFVLLMIDLDQQGLKMAKLLSKYGHDKELGAFSKKLIKRLRTEMGELSAYYQRSGRPAINRPEHL</sequence>
<dbReference type="Pfam" id="PF03713">
    <property type="entry name" value="DUF305"/>
    <property type="match status" value="1"/>
</dbReference>
<name>A0AAE6JJK4_9SPHI</name>
<evidence type="ECO:0000313" key="5">
    <source>
        <dbReference type="Proteomes" id="UP000663940"/>
    </source>
</evidence>
<dbReference type="Gene3D" id="1.20.1260.10">
    <property type="match status" value="1"/>
</dbReference>
<reference evidence="2 4" key="1">
    <citation type="submission" date="2019-08" db="EMBL/GenBank/DDBJ databases">
        <title>Comparative genome analysis confer to the adaptation heavy metal polluted environment.</title>
        <authorList>
            <person name="Li Y."/>
        </authorList>
    </citation>
    <scope>NUCLEOTIDE SEQUENCE [LARGE SCALE GENOMIC DNA]</scope>
    <source>
        <strain evidence="2 4">P2</strain>
    </source>
</reference>
<feature type="domain" description="DUF305" evidence="1">
    <location>
        <begin position="75"/>
        <end position="204"/>
    </location>
</feature>
<dbReference type="Proteomes" id="UP000250557">
    <property type="component" value="Chromosome"/>
</dbReference>
<evidence type="ECO:0000313" key="3">
    <source>
        <dbReference type="EMBL" id="QTE50397.1"/>
    </source>
</evidence>
<dbReference type="EMBL" id="CP071880">
    <property type="protein sequence ID" value="QTE50397.1"/>
    <property type="molecule type" value="Genomic_DNA"/>
</dbReference>
<accession>A0AAE6JJK4</accession>
<reference evidence="3 5" key="2">
    <citation type="submission" date="2021-03" db="EMBL/GenBank/DDBJ databases">
        <title>Mucilaginibacter strains isolated from gold and copper mining confer multi heavy-metal resistance.</title>
        <authorList>
            <person name="Li Y."/>
        </authorList>
    </citation>
    <scope>NUCLEOTIDE SEQUENCE [LARGE SCALE GENOMIC DNA]</scope>
    <source>
        <strain evidence="3 5">P2-4</strain>
    </source>
</reference>
<keyword evidence="5" id="KW-1185">Reference proteome</keyword>
<dbReference type="InterPro" id="IPR005183">
    <property type="entry name" value="DUF305_CopM-like"/>
</dbReference>
<dbReference type="RefSeq" id="WP_112658177.1">
    <property type="nucleotide sequence ID" value="NZ_CP043451.1"/>
</dbReference>
<proteinExistence type="predicted"/>
<dbReference type="EMBL" id="CP043451">
    <property type="protein sequence ID" value="QEM07059.1"/>
    <property type="molecule type" value="Genomic_DNA"/>
</dbReference>
<dbReference type="AlphaFoldDB" id="A0AAE6JJK4"/>
<evidence type="ECO:0000313" key="2">
    <source>
        <dbReference type="EMBL" id="QEM07059.1"/>
    </source>
</evidence>
<gene>
    <name evidence="2" type="ORF">DIU31_027440</name>
    <name evidence="3" type="ORF">J3L21_33590</name>
</gene>
<organism evidence="2 4">
    <name type="scientific">Mucilaginibacter rubeus</name>
    <dbReference type="NCBI Taxonomy" id="2027860"/>
    <lineage>
        <taxon>Bacteria</taxon>
        <taxon>Pseudomonadati</taxon>
        <taxon>Bacteroidota</taxon>
        <taxon>Sphingobacteriia</taxon>
        <taxon>Sphingobacteriales</taxon>
        <taxon>Sphingobacteriaceae</taxon>
        <taxon>Mucilaginibacter</taxon>
    </lineage>
</organism>
<evidence type="ECO:0000259" key="1">
    <source>
        <dbReference type="Pfam" id="PF03713"/>
    </source>
</evidence>
<evidence type="ECO:0000313" key="4">
    <source>
        <dbReference type="Proteomes" id="UP000250557"/>
    </source>
</evidence>
<dbReference type="Proteomes" id="UP000663940">
    <property type="component" value="Chromosome"/>
</dbReference>